<dbReference type="GO" id="GO:0035861">
    <property type="term" value="C:site of double-strand break"/>
    <property type="evidence" value="ECO:0007669"/>
    <property type="project" value="TreeGrafter"/>
</dbReference>
<comment type="subcellular location">
    <subcellularLocation>
        <location evidence="1">Nucleus</location>
    </subcellularLocation>
</comment>
<keyword evidence="8" id="KW-1185">Reference proteome</keyword>
<feature type="domain" description="OB" evidence="5">
    <location>
        <begin position="67"/>
        <end position="141"/>
    </location>
</feature>
<feature type="domain" description="Replication protein A C-terminal" evidence="6">
    <location>
        <begin position="176"/>
        <end position="240"/>
    </location>
</feature>
<organism evidence="7 8">
    <name type="scientific">Paramuricea clavata</name>
    <name type="common">Red gorgonian</name>
    <name type="synonym">Violescent sea-whip</name>
    <dbReference type="NCBI Taxonomy" id="317549"/>
    <lineage>
        <taxon>Eukaryota</taxon>
        <taxon>Metazoa</taxon>
        <taxon>Cnidaria</taxon>
        <taxon>Anthozoa</taxon>
        <taxon>Octocorallia</taxon>
        <taxon>Malacalcyonacea</taxon>
        <taxon>Plexauridae</taxon>
        <taxon>Paramuricea</taxon>
    </lineage>
</organism>
<evidence type="ECO:0000256" key="2">
    <source>
        <dbReference type="ARBA" id="ARBA00023125"/>
    </source>
</evidence>
<dbReference type="CDD" id="cd04478">
    <property type="entry name" value="RPA2_DBD_D"/>
    <property type="match status" value="1"/>
</dbReference>
<dbReference type="GO" id="GO:0005662">
    <property type="term" value="C:DNA replication factor A complex"/>
    <property type="evidence" value="ECO:0007669"/>
    <property type="project" value="TreeGrafter"/>
</dbReference>
<keyword evidence="2" id="KW-0238">DNA-binding</keyword>
<evidence type="ECO:0000259" key="5">
    <source>
        <dbReference type="Pfam" id="PF01336"/>
    </source>
</evidence>
<feature type="region of interest" description="Disordered" evidence="4">
    <location>
        <begin position="1"/>
        <end position="31"/>
    </location>
</feature>
<name>A0A6S7FXD9_PARCT</name>
<dbReference type="EMBL" id="CACRXK020000345">
    <property type="protein sequence ID" value="CAB3981019.1"/>
    <property type="molecule type" value="Genomic_DNA"/>
</dbReference>
<protein>
    <submittedName>
        <fullName evidence="7">Uncharacterized protein</fullName>
    </submittedName>
</protein>
<keyword evidence="3" id="KW-0539">Nucleus</keyword>
<dbReference type="GO" id="GO:0000724">
    <property type="term" value="P:double-strand break repair via homologous recombination"/>
    <property type="evidence" value="ECO:0007669"/>
    <property type="project" value="TreeGrafter"/>
</dbReference>
<dbReference type="GO" id="GO:0006260">
    <property type="term" value="P:DNA replication"/>
    <property type="evidence" value="ECO:0007669"/>
    <property type="project" value="TreeGrafter"/>
</dbReference>
<dbReference type="InterPro" id="IPR004365">
    <property type="entry name" value="NA-bd_OB_tRNA"/>
</dbReference>
<dbReference type="PANTHER" id="PTHR13989">
    <property type="entry name" value="REPLICATION PROTEIN A-RELATED"/>
    <property type="match status" value="1"/>
</dbReference>
<dbReference type="AlphaFoldDB" id="A0A6S7FXD9"/>
<reference evidence="7" key="1">
    <citation type="submission" date="2020-04" db="EMBL/GenBank/DDBJ databases">
        <authorList>
            <person name="Alioto T."/>
            <person name="Alioto T."/>
            <person name="Gomez Garrido J."/>
        </authorList>
    </citation>
    <scope>NUCLEOTIDE SEQUENCE</scope>
    <source>
        <strain evidence="7">A484AB</strain>
    </source>
</reference>
<dbReference type="GO" id="GO:0006289">
    <property type="term" value="P:nucleotide-excision repair"/>
    <property type="evidence" value="ECO:0007669"/>
    <property type="project" value="TreeGrafter"/>
</dbReference>
<dbReference type="InterPro" id="IPR040260">
    <property type="entry name" value="RFA2-like"/>
</dbReference>
<evidence type="ECO:0000256" key="1">
    <source>
        <dbReference type="ARBA" id="ARBA00004123"/>
    </source>
</evidence>
<dbReference type="Gene3D" id="2.40.50.140">
    <property type="entry name" value="Nucleic acid-binding proteins"/>
    <property type="match status" value="1"/>
</dbReference>
<accession>A0A6S7FXD9</accession>
<dbReference type="InterPro" id="IPR012340">
    <property type="entry name" value="NA-bd_OB-fold"/>
</dbReference>
<dbReference type="InterPro" id="IPR014892">
    <property type="entry name" value="RPA_C"/>
</dbReference>
<dbReference type="PANTHER" id="PTHR13989:SF16">
    <property type="entry name" value="REPLICATION PROTEIN A2"/>
    <property type="match status" value="1"/>
</dbReference>
<evidence type="ECO:0000313" key="8">
    <source>
        <dbReference type="Proteomes" id="UP001152795"/>
    </source>
</evidence>
<dbReference type="SUPFAM" id="SSF50249">
    <property type="entry name" value="Nucleic acid-binding proteins"/>
    <property type="match status" value="1"/>
</dbReference>
<dbReference type="Proteomes" id="UP001152795">
    <property type="component" value="Unassembled WGS sequence"/>
</dbReference>
<evidence type="ECO:0000259" key="6">
    <source>
        <dbReference type="Pfam" id="PF08784"/>
    </source>
</evidence>
<feature type="compositionally biased region" description="Low complexity" evidence="4">
    <location>
        <begin position="178"/>
        <end position="189"/>
    </location>
</feature>
<dbReference type="GO" id="GO:0000781">
    <property type="term" value="C:chromosome, telomeric region"/>
    <property type="evidence" value="ECO:0007669"/>
    <property type="project" value="TreeGrafter"/>
</dbReference>
<evidence type="ECO:0000256" key="4">
    <source>
        <dbReference type="SAM" id="MobiDB-lite"/>
    </source>
</evidence>
<dbReference type="GO" id="GO:0003697">
    <property type="term" value="F:single-stranded DNA binding"/>
    <property type="evidence" value="ECO:0007669"/>
    <property type="project" value="TreeGrafter"/>
</dbReference>
<dbReference type="Pfam" id="PF08784">
    <property type="entry name" value="RPA_C"/>
    <property type="match status" value="1"/>
</dbReference>
<comment type="caution">
    <text evidence="7">The sequence shown here is derived from an EMBL/GenBank/DDBJ whole genome shotgun (WGS) entry which is preliminary data.</text>
</comment>
<feature type="region of interest" description="Disordered" evidence="4">
    <location>
        <begin position="177"/>
        <end position="197"/>
    </location>
</feature>
<evidence type="ECO:0000256" key="3">
    <source>
        <dbReference type="ARBA" id="ARBA00023242"/>
    </source>
</evidence>
<proteinExistence type="predicted"/>
<dbReference type="Pfam" id="PF01336">
    <property type="entry name" value="tRNA_anti-codon"/>
    <property type="match status" value="1"/>
</dbReference>
<gene>
    <name evidence="7" type="ORF">PACLA_8A056384</name>
</gene>
<evidence type="ECO:0000313" key="7">
    <source>
        <dbReference type="EMBL" id="CAB3981019.1"/>
    </source>
</evidence>
<sequence length="246" mass="27663">MSSFSSPGAGGGFLDGTFGESPASQQRMKKEKKSTAVVPITVAGILNAKYQSDVDAFVLNEASMHQVTFIGMVLSVTENRTHLSFEIGDLTGGIVSVKRWLDQDENAEEYERARFREDTYVRVLGNIKRLDDDKKHVVAFAMRHVTDFNEITFHMYDVIHAALSMQKRVHEEAVTPDTTTNFGNNNSFSAQRNQFGPQIGNMSQAQKRVYEMVNQAKSQEGIYVDDLVKRLNMPEQSVRYVPCILL</sequence>